<evidence type="ECO:0000256" key="3">
    <source>
        <dbReference type="ARBA" id="ARBA00023015"/>
    </source>
</evidence>
<dbReference type="OrthoDB" id="9792858at2"/>
<dbReference type="EMBL" id="VIWU01000001">
    <property type="protein sequence ID" value="TWF82071.1"/>
    <property type="molecule type" value="Genomic_DNA"/>
</dbReference>
<dbReference type="GO" id="GO:0003677">
    <property type="term" value="F:DNA binding"/>
    <property type="evidence" value="ECO:0007669"/>
    <property type="project" value="UniProtKB-KW"/>
</dbReference>
<dbReference type="GO" id="GO:0042602">
    <property type="term" value="F:riboflavin reductase (NADPH) activity"/>
    <property type="evidence" value="ECO:0007669"/>
    <property type="project" value="TreeGrafter"/>
</dbReference>
<feature type="domain" description="GntR C-terminal" evidence="6">
    <location>
        <begin position="178"/>
        <end position="304"/>
    </location>
</feature>
<evidence type="ECO:0000256" key="2">
    <source>
        <dbReference type="ARBA" id="ARBA00023002"/>
    </source>
</evidence>
<dbReference type="SMART" id="SM00895">
    <property type="entry name" value="FCD"/>
    <property type="match status" value="1"/>
</dbReference>
<keyword evidence="3" id="KW-0805">Transcription regulation</keyword>
<dbReference type="InterPro" id="IPR002563">
    <property type="entry name" value="Flavin_Rdtase-like_dom"/>
</dbReference>
<evidence type="ECO:0000313" key="8">
    <source>
        <dbReference type="EMBL" id="TWF82071.1"/>
    </source>
</evidence>
<evidence type="ECO:0000256" key="4">
    <source>
        <dbReference type="ARBA" id="ARBA00023125"/>
    </source>
</evidence>
<dbReference type="AlphaFoldDB" id="A0A561T4M9"/>
<dbReference type="SUPFAM" id="SSF48008">
    <property type="entry name" value="GntR ligand-binding domain-like"/>
    <property type="match status" value="1"/>
</dbReference>
<dbReference type="InterPro" id="IPR008920">
    <property type="entry name" value="TF_FadR/GntR_C"/>
</dbReference>
<dbReference type="Pfam" id="PF07729">
    <property type="entry name" value="FCD"/>
    <property type="match status" value="1"/>
</dbReference>
<dbReference type="SMART" id="SM00903">
    <property type="entry name" value="Flavin_Reduct"/>
    <property type="match status" value="1"/>
</dbReference>
<keyword evidence="5" id="KW-0804">Transcription</keyword>
<dbReference type="SUPFAM" id="SSF50475">
    <property type="entry name" value="FMN-binding split barrel"/>
    <property type="match status" value="1"/>
</dbReference>
<evidence type="ECO:0000259" key="6">
    <source>
        <dbReference type="SMART" id="SM00895"/>
    </source>
</evidence>
<evidence type="ECO:0000259" key="7">
    <source>
        <dbReference type="SMART" id="SM00903"/>
    </source>
</evidence>
<gene>
    <name evidence="8" type="ORF">FHX44_118016</name>
</gene>
<dbReference type="Gene3D" id="1.20.120.530">
    <property type="entry name" value="GntR ligand-binding domain-like"/>
    <property type="match status" value="1"/>
</dbReference>
<evidence type="ECO:0000313" key="9">
    <source>
        <dbReference type="Proteomes" id="UP000321261"/>
    </source>
</evidence>
<comment type="similarity">
    <text evidence="1">Belongs to the non-flavoprotein flavin reductase family.</text>
</comment>
<reference evidence="8 9" key="1">
    <citation type="submission" date="2019-06" db="EMBL/GenBank/DDBJ databases">
        <title>Sequencing the genomes of 1000 actinobacteria strains.</title>
        <authorList>
            <person name="Klenk H.-P."/>
        </authorList>
    </citation>
    <scope>NUCLEOTIDE SEQUENCE [LARGE SCALE GENOMIC DNA]</scope>
    <source>
        <strain evidence="8 9">DSM 45671</strain>
    </source>
</reference>
<dbReference type="InterPro" id="IPR011711">
    <property type="entry name" value="GntR_C"/>
</dbReference>
<dbReference type="GO" id="GO:0010181">
    <property type="term" value="F:FMN binding"/>
    <property type="evidence" value="ECO:0007669"/>
    <property type="project" value="InterPro"/>
</dbReference>
<proteinExistence type="inferred from homology"/>
<feature type="domain" description="Flavin reductase like" evidence="7">
    <location>
        <begin position="18"/>
        <end position="160"/>
    </location>
</feature>
<evidence type="ECO:0000256" key="5">
    <source>
        <dbReference type="ARBA" id="ARBA00023163"/>
    </source>
</evidence>
<evidence type="ECO:0000256" key="1">
    <source>
        <dbReference type="ARBA" id="ARBA00008898"/>
    </source>
</evidence>
<keyword evidence="4" id="KW-0238">DNA-binding</keyword>
<accession>A0A561T4M9</accession>
<protein>
    <submittedName>
        <fullName evidence="8">Flavin reductase (DIM6/NTAB) family NADH-FMN oxidoreductase RutF</fullName>
    </submittedName>
</protein>
<name>A0A561T4M9_9PSEU</name>
<dbReference type="Gene3D" id="2.30.110.10">
    <property type="entry name" value="Electron Transport, Fmn-binding Protein, Chain A"/>
    <property type="match status" value="1"/>
</dbReference>
<dbReference type="PANTHER" id="PTHR30466">
    <property type="entry name" value="FLAVIN REDUCTASE"/>
    <property type="match status" value="1"/>
</dbReference>
<comment type="caution">
    <text evidence="8">The sequence shown here is derived from an EMBL/GenBank/DDBJ whole genome shotgun (WGS) entry which is preliminary data.</text>
</comment>
<organism evidence="8 9">
    <name type="scientific">Pseudonocardia hierapolitana</name>
    <dbReference type="NCBI Taxonomy" id="1128676"/>
    <lineage>
        <taxon>Bacteria</taxon>
        <taxon>Bacillati</taxon>
        <taxon>Actinomycetota</taxon>
        <taxon>Actinomycetes</taxon>
        <taxon>Pseudonocardiales</taxon>
        <taxon>Pseudonocardiaceae</taxon>
        <taxon>Pseudonocardia</taxon>
    </lineage>
</organism>
<dbReference type="Proteomes" id="UP000321261">
    <property type="component" value="Unassembled WGS sequence"/>
</dbReference>
<keyword evidence="9" id="KW-1185">Reference proteome</keyword>
<dbReference type="InterPro" id="IPR050268">
    <property type="entry name" value="NADH-dep_flavin_reductase"/>
</dbReference>
<keyword evidence="2" id="KW-0560">Oxidoreductase</keyword>
<sequence length="315" mass="33157">MDVPEPAPLTSARFREVVGRFASGVTVVTTRHDGVPRGGTASAFTSLSDAPPMVLVCLNRASATAQAVRASGTFAVNVLGEDQDALAARFAAKGPDKFAGVAVTPDPLGPPLLDEAIAHLVCRLESVVTGGTHLVFLGVVERAGGRAGPPLAYFRGSFARMLPLPRAAEPVDLDALHDAYRARAAIEVGAVAQAVGRITPAQLAELRSLAAAAAAFVDGDRFTDVAGWLRANRVFHEHVVGLAGSPALLQLHRALEVHRLEPRAMDAATRAHPVLVEDHRRLVEALERADLAAAVRVVQDHAARPRQLRTAARAS</sequence>
<dbReference type="InterPro" id="IPR012349">
    <property type="entry name" value="Split_barrel_FMN-bd"/>
</dbReference>
<dbReference type="Pfam" id="PF01613">
    <property type="entry name" value="Flavin_Reduct"/>
    <property type="match status" value="1"/>
</dbReference>
<dbReference type="PANTHER" id="PTHR30466:SF11">
    <property type="entry name" value="FLAVIN-DEPENDENT MONOOXYGENASE, REDUCTASE SUBUNIT HSAB"/>
    <property type="match status" value="1"/>
</dbReference>